<sequence length="1202" mass="135802">MTVNNWNLKNVANEVVIIINKSVFKVGRNTQADLITDHREVSRNHATLSVLIDGLLYVTDNKSSNGTFINGEKIKPMELKQLKHGDVVGFGWHQDMSEELNFQTPPLVFKVAQELSLPTLEISLVSTTNESPIVVSSEAIEDNDCVIVPVSESLGDVQASCSPTVDDCVIIPPSTKVLKETVDEKSPVSSTKSLNDHFDTTKRGRAEKSQFSQNNDSIIENCVVLSSDDEDEPFGSSQIFAISKQIKQEQTSFQDSVDPYSEIKHELEDLDFCDDRQVIVDVTDDIDHFESTADLLNILETKQHEKVSESISRGHETVRDQPESKGQHKYVKPPIIAAPHFDKKSSSKVKKESPAKIPKKRKSTSKQEEQEINKKPKTDSKSKKELAEERKKRLKELATKTNPMVKDNKAKLKSKPAVPSRNENPKTTVIKKTSPSKTVKASTKIMTADTSKNEPTKSAAKIKTSDSRGKFLLHEIDVPPTLPRSARDPRSRYKTNSLTDKEKLASKTSQNSIQDTTVSSNLSPSSDEVNPAWQETGIAPRPDSTEDRSGLIWKLGAFRQPAKLRHVSRSVDDLNEDICAVVGWSVKWLLEQGGMDVSPPVNGNRPLMRVPLSFRGFAEYEALMNPLIKLELLPIKARIVHERKVHPVCCLDCELFLSDAENRANPFRPEDLSLIEIRLKDSSNWYQYTSYGYLKSVQRNTTRDGHHVKLTIVTKHYSEELFGTRMFIKIIANIGSYLRLIKTIRYLELSPLCKYVLKPDNLEPILPTTKSITNLMPINLNQMQHEIVADASEVCLKDGPGIYLIKGPPGTDSIRKHLKLVRIGPDSSISQNVNKFKLDVLARNNIISCNGLSSLLAYKESVEKGQDSDKFLRQHLGQDYAYQMRVAEDTLLMKSNIICTTLNSCVSHRILQATRRAPMKFTCCIVDEATQCNELESLLPIQLGVQKFVLVGDPKQLPAVVCNKEAHRLGFGQSLFYRIQDNFMNKSYSPVKMLYEQYRMKPEICEYPNKAFYEGRLKSVPKCSNPIEPAIKPYLVFNLTKFSDDRSDYVNTDEVFLIKKLLETLLSCVKPSCAYSIGIITPYRAQKDLITQNNKQKDVSITVNTVDSFQGMENDVIIISSVRNKNNNFLQNEQRLNVALTRAKQALYVIGNYALFKHCKPLYDLREDAKRRKLLLDIKEDPRNIPNLDRYILKNPAPYYGH</sequence>
<feature type="compositionally biased region" description="Basic and acidic residues" evidence="5">
    <location>
        <begin position="304"/>
        <end position="326"/>
    </location>
</feature>
<reference evidence="7" key="2">
    <citation type="submission" date="2022-10" db="EMBL/GenBank/DDBJ databases">
        <authorList>
            <consortium name="ENA_rothamsted_submissions"/>
            <consortium name="culmorum"/>
            <person name="King R."/>
        </authorList>
    </citation>
    <scope>NUCLEOTIDE SEQUENCE</scope>
</reference>
<dbReference type="GO" id="GO:0001147">
    <property type="term" value="F:transcription termination site sequence-specific DNA binding"/>
    <property type="evidence" value="ECO:0007669"/>
    <property type="project" value="TreeGrafter"/>
</dbReference>
<evidence type="ECO:0000256" key="4">
    <source>
        <dbReference type="ARBA" id="ARBA00022840"/>
    </source>
</evidence>
<dbReference type="InterPro" id="IPR000253">
    <property type="entry name" value="FHA_dom"/>
</dbReference>
<evidence type="ECO:0000256" key="1">
    <source>
        <dbReference type="ARBA" id="ARBA00022741"/>
    </source>
</evidence>
<dbReference type="Pfam" id="PF13086">
    <property type="entry name" value="AAA_11"/>
    <property type="match status" value="1"/>
</dbReference>
<dbReference type="GO" id="GO:0016787">
    <property type="term" value="F:hydrolase activity"/>
    <property type="evidence" value="ECO:0007669"/>
    <property type="project" value="UniProtKB-KW"/>
</dbReference>
<gene>
    <name evidence="7" type="ORF">PHAECO_LOCUS9395</name>
</gene>
<evidence type="ECO:0000256" key="3">
    <source>
        <dbReference type="ARBA" id="ARBA00022806"/>
    </source>
</evidence>
<dbReference type="InterPro" id="IPR008984">
    <property type="entry name" value="SMAD_FHA_dom_sf"/>
</dbReference>
<feature type="compositionally biased region" description="Basic and acidic residues" evidence="5">
    <location>
        <begin position="194"/>
        <end position="208"/>
    </location>
</feature>
<name>A0A9N9SG72_PHACE</name>
<evidence type="ECO:0000313" key="7">
    <source>
        <dbReference type="EMBL" id="CAG9821734.1"/>
    </source>
</evidence>
<feature type="compositionally biased region" description="Polar residues" evidence="5">
    <location>
        <begin position="506"/>
        <end position="528"/>
    </location>
</feature>
<keyword evidence="2" id="KW-0378">Hydrolase</keyword>
<keyword evidence="4" id="KW-0067">ATP-binding</keyword>
<keyword evidence="8" id="KW-1185">Reference proteome</keyword>
<dbReference type="CDD" id="cd00060">
    <property type="entry name" value="FHA"/>
    <property type="match status" value="1"/>
</dbReference>
<dbReference type="PANTHER" id="PTHR10887">
    <property type="entry name" value="DNA2/NAM7 HELICASE FAMILY"/>
    <property type="match status" value="1"/>
</dbReference>
<evidence type="ECO:0000256" key="5">
    <source>
        <dbReference type="SAM" id="MobiDB-lite"/>
    </source>
</evidence>
<feature type="compositionally biased region" description="Basic and acidic residues" evidence="5">
    <location>
        <begin position="340"/>
        <end position="354"/>
    </location>
</feature>
<dbReference type="SMART" id="SM00240">
    <property type="entry name" value="FHA"/>
    <property type="match status" value="1"/>
</dbReference>
<dbReference type="InterPro" id="IPR047187">
    <property type="entry name" value="SF1_C_Upf1"/>
</dbReference>
<dbReference type="Pfam" id="PF13087">
    <property type="entry name" value="AAA_12"/>
    <property type="match status" value="1"/>
</dbReference>
<dbReference type="Gene3D" id="2.60.200.20">
    <property type="match status" value="1"/>
</dbReference>
<dbReference type="InterPro" id="IPR027417">
    <property type="entry name" value="P-loop_NTPase"/>
</dbReference>
<dbReference type="GO" id="GO:0016604">
    <property type="term" value="C:nuclear body"/>
    <property type="evidence" value="ECO:0007669"/>
    <property type="project" value="TreeGrafter"/>
</dbReference>
<feature type="region of interest" description="Disordered" evidence="5">
    <location>
        <begin position="304"/>
        <end position="464"/>
    </location>
</feature>
<dbReference type="OrthoDB" id="2285229at2759"/>
<dbReference type="PANTHER" id="PTHR10887:SF495">
    <property type="entry name" value="HELICASE SENATAXIN ISOFORM X1-RELATED"/>
    <property type="match status" value="1"/>
</dbReference>
<organism evidence="7 8">
    <name type="scientific">Phaedon cochleariae</name>
    <name type="common">Mustard beetle</name>
    <dbReference type="NCBI Taxonomy" id="80249"/>
    <lineage>
        <taxon>Eukaryota</taxon>
        <taxon>Metazoa</taxon>
        <taxon>Ecdysozoa</taxon>
        <taxon>Arthropoda</taxon>
        <taxon>Hexapoda</taxon>
        <taxon>Insecta</taxon>
        <taxon>Pterygota</taxon>
        <taxon>Neoptera</taxon>
        <taxon>Endopterygota</taxon>
        <taxon>Coleoptera</taxon>
        <taxon>Polyphaga</taxon>
        <taxon>Cucujiformia</taxon>
        <taxon>Chrysomeloidea</taxon>
        <taxon>Chrysomelidae</taxon>
        <taxon>Chrysomelinae</taxon>
        <taxon>Chrysomelini</taxon>
        <taxon>Phaedon</taxon>
    </lineage>
</organism>
<dbReference type="SUPFAM" id="SSF52540">
    <property type="entry name" value="P-loop containing nucleoside triphosphate hydrolases"/>
    <property type="match status" value="1"/>
</dbReference>
<dbReference type="InterPro" id="IPR045055">
    <property type="entry name" value="DNA2/NAM7-like"/>
</dbReference>
<dbReference type="GO" id="GO:0005694">
    <property type="term" value="C:chromosome"/>
    <property type="evidence" value="ECO:0007669"/>
    <property type="project" value="UniProtKB-ARBA"/>
</dbReference>
<dbReference type="GO" id="GO:0006369">
    <property type="term" value="P:termination of RNA polymerase II transcription"/>
    <property type="evidence" value="ECO:0007669"/>
    <property type="project" value="TreeGrafter"/>
</dbReference>
<evidence type="ECO:0000259" key="6">
    <source>
        <dbReference type="PROSITE" id="PS50006"/>
    </source>
</evidence>
<dbReference type="PROSITE" id="PS50006">
    <property type="entry name" value="FHA_DOMAIN"/>
    <property type="match status" value="1"/>
</dbReference>
<dbReference type="AlphaFoldDB" id="A0A9N9SG72"/>
<dbReference type="InterPro" id="IPR041679">
    <property type="entry name" value="DNA2/NAM7-like_C"/>
</dbReference>
<dbReference type="Gene3D" id="3.40.50.300">
    <property type="entry name" value="P-loop containing nucleotide triphosphate hydrolases"/>
    <property type="match status" value="2"/>
</dbReference>
<dbReference type="GO" id="GO:0005524">
    <property type="term" value="F:ATP binding"/>
    <property type="evidence" value="ECO:0007669"/>
    <property type="project" value="UniProtKB-KW"/>
</dbReference>
<dbReference type="SUPFAM" id="SSF49879">
    <property type="entry name" value="SMAD/FHA domain"/>
    <property type="match status" value="1"/>
</dbReference>
<dbReference type="EMBL" id="OU896711">
    <property type="protein sequence ID" value="CAG9821734.1"/>
    <property type="molecule type" value="Genomic_DNA"/>
</dbReference>
<accession>A0A9N9SG72</accession>
<keyword evidence="3" id="KW-0347">Helicase</keyword>
<dbReference type="Pfam" id="PF00498">
    <property type="entry name" value="FHA"/>
    <property type="match status" value="1"/>
</dbReference>
<dbReference type="Proteomes" id="UP001153737">
    <property type="component" value="Chromosome 5"/>
</dbReference>
<evidence type="ECO:0000256" key="2">
    <source>
        <dbReference type="ARBA" id="ARBA00022801"/>
    </source>
</evidence>
<feature type="compositionally biased region" description="Basic and acidic residues" evidence="5">
    <location>
        <begin position="365"/>
        <end position="398"/>
    </location>
</feature>
<dbReference type="FunFam" id="3.40.50.300:FF:000326">
    <property type="entry name" value="P-loop containing nucleoside triphosphate hydrolase"/>
    <property type="match status" value="1"/>
</dbReference>
<dbReference type="GO" id="GO:0004386">
    <property type="term" value="F:helicase activity"/>
    <property type="evidence" value="ECO:0007669"/>
    <property type="project" value="UniProtKB-KW"/>
</dbReference>
<feature type="region of interest" description="Disordered" evidence="5">
    <location>
        <begin position="188"/>
        <end position="210"/>
    </location>
</feature>
<evidence type="ECO:0000313" key="8">
    <source>
        <dbReference type="Proteomes" id="UP001153737"/>
    </source>
</evidence>
<protein>
    <recommendedName>
        <fullName evidence="6">FHA domain-containing protein</fullName>
    </recommendedName>
</protein>
<dbReference type="CDD" id="cd18808">
    <property type="entry name" value="SF1_C_Upf1"/>
    <property type="match status" value="1"/>
</dbReference>
<dbReference type="InterPro" id="IPR041677">
    <property type="entry name" value="DNA2/NAM7_AAA_11"/>
</dbReference>
<proteinExistence type="predicted"/>
<keyword evidence="1" id="KW-0547">Nucleotide-binding</keyword>
<feature type="compositionally biased region" description="Polar residues" evidence="5">
    <location>
        <begin position="421"/>
        <end position="450"/>
    </location>
</feature>
<feature type="region of interest" description="Disordered" evidence="5">
    <location>
        <begin position="477"/>
        <end position="545"/>
    </location>
</feature>
<reference evidence="7" key="1">
    <citation type="submission" date="2022-01" db="EMBL/GenBank/DDBJ databases">
        <authorList>
            <person name="King R."/>
        </authorList>
    </citation>
    <scope>NUCLEOTIDE SEQUENCE</scope>
</reference>
<feature type="domain" description="FHA" evidence="6">
    <location>
        <begin position="24"/>
        <end position="74"/>
    </location>
</feature>